<dbReference type="GeneID" id="17254453"/>
<protein>
    <submittedName>
        <fullName evidence="1">Uncharacterized protein</fullName>
    </submittedName>
</protein>
<dbReference type="PaxDb" id="2903-EOD08302"/>
<keyword evidence="2" id="KW-1185">Reference proteome</keyword>
<reference evidence="2" key="1">
    <citation type="journal article" date="2013" name="Nature">
        <title>Pan genome of the phytoplankton Emiliania underpins its global distribution.</title>
        <authorList>
            <person name="Read B.A."/>
            <person name="Kegel J."/>
            <person name="Klute M.J."/>
            <person name="Kuo A."/>
            <person name="Lefebvre S.C."/>
            <person name="Maumus F."/>
            <person name="Mayer C."/>
            <person name="Miller J."/>
            <person name="Monier A."/>
            <person name="Salamov A."/>
            <person name="Young J."/>
            <person name="Aguilar M."/>
            <person name="Claverie J.M."/>
            <person name="Frickenhaus S."/>
            <person name="Gonzalez K."/>
            <person name="Herman E.K."/>
            <person name="Lin Y.C."/>
            <person name="Napier J."/>
            <person name="Ogata H."/>
            <person name="Sarno A.F."/>
            <person name="Shmutz J."/>
            <person name="Schroeder D."/>
            <person name="de Vargas C."/>
            <person name="Verret F."/>
            <person name="von Dassow P."/>
            <person name="Valentin K."/>
            <person name="Van de Peer Y."/>
            <person name="Wheeler G."/>
            <person name="Dacks J.B."/>
            <person name="Delwiche C.F."/>
            <person name="Dyhrman S.T."/>
            <person name="Glockner G."/>
            <person name="John U."/>
            <person name="Richards T."/>
            <person name="Worden A.Z."/>
            <person name="Zhang X."/>
            <person name="Grigoriev I.V."/>
            <person name="Allen A.E."/>
            <person name="Bidle K."/>
            <person name="Borodovsky M."/>
            <person name="Bowler C."/>
            <person name="Brownlee C."/>
            <person name="Cock J.M."/>
            <person name="Elias M."/>
            <person name="Gladyshev V.N."/>
            <person name="Groth M."/>
            <person name="Guda C."/>
            <person name="Hadaegh A."/>
            <person name="Iglesias-Rodriguez M.D."/>
            <person name="Jenkins J."/>
            <person name="Jones B.M."/>
            <person name="Lawson T."/>
            <person name="Leese F."/>
            <person name="Lindquist E."/>
            <person name="Lobanov A."/>
            <person name="Lomsadze A."/>
            <person name="Malik S.B."/>
            <person name="Marsh M.E."/>
            <person name="Mackinder L."/>
            <person name="Mock T."/>
            <person name="Mueller-Roeber B."/>
            <person name="Pagarete A."/>
            <person name="Parker M."/>
            <person name="Probert I."/>
            <person name="Quesneville H."/>
            <person name="Raines C."/>
            <person name="Rensing S.A."/>
            <person name="Riano-Pachon D.M."/>
            <person name="Richier S."/>
            <person name="Rokitta S."/>
            <person name="Shiraiwa Y."/>
            <person name="Soanes D.M."/>
            <person name="van der Giezen M."/>
            <person name="Wahlund T.M."/>
            <person name="Williams B."/>
            <person name="Wilson W."/>
            <person name="Wolfe G."/>
            <person name="Wurch L.L."/>
        </authorList>
    </citation>
    <scope>NUCLEOTIDE SEQUENCE</scope>
</reference>
<dbReference type="RefSeq" id="XP_005760731.1">
    <property type="nucleotide sequence ID" value="XM_005760674.1"/>
</dbReference>
<sequence length="442" mass="47307">MPEFSADGRRLRPEWQREFSVAGRNPKRFWQRQAMGAFVRGVMSVGEGGKCALFAVGPKHAGVLASEGRSALAIYEFLAKEAPAPAAFQAAIDSLPGAIENSKLLDGKRRVRSLTFHTELDHLVELLRHPHLQPVLKEEHVKAVEAPDTTRSLALEVQKMLATLETNCEVATRTAAATAAAARRRSGAASARSAADALVNLGGRGDSDGEEEEDPLRQLGVLCARQPGLASRSKKRSASLPERQAMGAFVRGVMSVGEGGKCALFAVGPKLAGVLASEGRSALAIYEFLAKEAPAPAAFQAAIDSLPGAIENSKLLDGKRRVRSLTFHTELDHLVELLRHPHLQPVLKEEHVKAVEAPDTTRSLALEVQKMLATLETNWDKKTEHSKVNAVSLNEALWFLVSGFCSESEAAAIPSGNAVAANMAASCIGRRPAGPLLVMPKP</sequence>
<dbReference type="KEGG" id="ehx:EMIHUDRAFT_249124"/>
<organism evidence="1 2">
    <name type="scientific">Emiliania huxleyi (strain CCMP1516)</name>
    <dbReference type="NCBI Taxonomy" id="280463"/>
    <lineage>
        <taxon>Eukaryota</taxon>
        <taxon>Haptista</taxon>
        <taxon>Haptophyta</taxon>
        <taxon>Prymnesiophyceae</taxon>
        <taxon>Isochrysidales</taxon>
        <taxon>Noelaerhabdaceae</taxon>
        <taxon>Emiliania</taxon>
    </lineage>
</organism>
<name>A0A0D3IAL7_EMIH1</name>
<evidence type="ECO:0000313" key="1">
    <source>
        <dbReference type="EnsemblProtists" id="EOD08302"/>
    </source>
</evidence>
<reference evidence="1" key="2">
    <citation type="submission" date="2024-10" db="UniProtKB">
        <authorList>
            <consortium name="EnsemblProtists"/>
        </authorList>
    </citation>
    <scope>IDENTIFICATION</scope>
</reference>
<accession>A0A0D3IAL7</accession>
<evidence type="ECO:0000313" key="2">
    <source>
        <dbReference type="Proteomes" id="UP000013827"/>
    </source>
</evidence>
<proteinExistence type="predicted"/>
<dbReference type="EnsemblProtists" id="EOD08302">
    <property type="protein sequence ID" value="EOD08302"/>
    <property type="gene ID" value="EMIHUDRAFT_249124"/>
</dbReference>
<dbReference type="HOGENOM" id="CLU_620296_0_0_1"/>
<dbReference type="Proteomes" id="UP000013827">
    <property type="component" value="Unassembled WGS sequence"/>
</dbReference>
<dbReference type="AlphaFoldDB" id="A0A0D3IAL7"/>